<gene>
    <name evidence="10" type="ORF">AXF42_Ash016218</name>
</gene>
<sequence>MAEDEATAVNGEGEHQGDDHYDLGSLLGGEDRDYLVRNNGDKVKISELKGKMVGLYFSGSWCGPCRRFTPILVEAYTELAARNSNFEIVFVSADSDDEDFDEYFTHMPWLAIPFSDEEKREWLSENFGLEGIPTLIIIDQNGRLLTVEAVEFVRDYGAEVYPFTPERVGKLKKEEEAAKLVQTLKKLLVTSSRDYLVTSNFKKVPISELEGNVIGLYFTLSSFEGCAGFTRRLVNVYNELKGRGEKFEVVLVSLEEDEPSFMDDFEDMPWLGIPFKDKLCEKLVRYFELEDLPTLVVIGTDGSTVNRNAAEFIEDYGADAFPFSSKKLRELRKKEKERIESQTLESLLISGEKDFVINNSGTKVRVSDLVGKNILLYFSAHWCPPCRAFLPTLTEVYNHIKEKDGAFEIILVSSDEDEESFDDYFSHMPWLALPFWDERKRFLTRVFKIYGIPACVAISPAGKTVTKEARNLITEYGADSYPFTKERITQLKAEKEEKAKQWPEKIKHKLHGHVLWKSRRVAYICEGCKKYWRDWSFYCKRCDFDLHPDCALDVDHLEVGVDKDDDEESKLPEKIKHMLHRHVLVKAWRHYQCDACGQVLHGWSYFCEECDFDLHPDCALGKKEAYKEINDSDDDDYDDDSEEEDDDDDEDDENEEDDDSDEDEDDNEGDEKNGYGITADRDNIELGNGDHEKGVIDGHDESLRSGQLENFEIFKNDDDDDDDDDDEHSDHDDENSSKENVNENKGQVHERDIATRSKENASEDHKEVTIQEVKDENEVEERENSQEKDENEDEEKEKSQEKDENEDEEKEKSQEKDENEEEKAHNQEERDKNEDENDNNDEDEDYNEDDDYNEDEDDEDGPGMKDYVCDTRDRESSMSFQESLFTCKLYK</sequence>
<dbReference type="PANTHER" id="PTHR13871:SF96">
    <property type="entry name" value="THIOREDOXIN DOMAIN-CONTAINING PROTEIN"/>
    <property type="match status" value="1"/>
</dbReference>
<dbReference type="SUPFAM" id="SSF52833">
    <property type="entry name" value="Thioredoxin-like"/>
    <property type="match status" value="3"/>
</dbReference>
<dbReference type="InterPro" id="IPR036249">
    <property type="entry name" value="Thioredoxin-like_sf"/>
</dbReference>
<dbReference type="EMBL" id="KZ451987">
    <property type="protein sequence ID" value="PKA54053.1"/>
    <property type="molecule type" value="Genomic_DNA"/>
</dbReference>
<name>A0A2I0AEU1_9ASPA</name>
<evidence type="ECO:0000256" key="7">
    <source>
        <dbReference type="ARBA" id="ARBA00047804"/>
    </source>
</evidence>
<organism evidence="10 11">
    <name type="scientific">Apostasia shenzhenica</name>
    <dbReference type="NCBI Taxonomy" id="1088818"/>
    <lineage>
        <taxon>Eukaryota</taxon>
        <taxon>Viridiplantae</taxon>
        <taxon>Streptophyta</taxon>
        <taxon>Embryophyta</taxon>
        <taxon>Tracheophyta</taxon>
        <taxon>Spermatophyta</taxon>
        <taxon>Magnoliopsida</taxon>
        <taxon>Liliopsida</taxon>
        <taxon>Asparagales</taxon>
        <taxon>Orchidaceae</taxon>
        <taxon>Apostasioideae</taxon>
        <taxon>Apostasia</taxon>
    </lineage>
</organism>
<feature type="compositionally biased region" description="Basic and acidic residues" evidence="8">
    <location>
        <begin position="679"/>
        <end position="703"/>
    </location>
</feature>
<dbReference type="InterPro" id="IPR017937">
    <property type="entry name" value="Thioredoxin_CS"/>
</dbReference>
<dbReference type="Pfam" id="PF03107">
    <property type="entry name" value="C1_2"/>
    <property type="match status" value="1"/>
</dbReference>
<dbReference type="Proteomes" id="UP000236161">
    <property type="component" value="Unassembled WGS sequence"/>
</dbReference>
<dbReference type="InterPro" id="IPR012336">
    <property type="entry name" value="Thioredoxin-like_fold"/>
</dbReference>
<comment type="catalytic activity">
    <reaction evidence="6">
        <text>[protein]-dithiol + NAD(+) = [protein]-disulfide + NADH + H(+)</text>
        <dbReference type="Rhea" id="RHEA:18749"/>
        <dbReference type="Rhea" id="RHEA-COMP:10593"/>
        <dbReference type="Rhea" id="RHEA-COMP:10594"/>
        <dbReference type="ChEBI" id="CHEBI:15378"/>
        <dbReference type="ChEBI" id="CHEBI:29950"/>
        <dbReference type="ChEBI" id="CHEBI:50058"/>
        <dbReference type="ChEBI" id="CHEBI:57540"/>
        <dbReference type="ChEBI" id="CHEBI:57945"/>
        <dbReference type="EC" id="1.8.1.8"/>
    </reaction>
</comment>
<evidence type="ECO:0000256" key="6">
    <source>
        <dbReference type="ARBA" id="ARBA00047388"/>
    </source>
</evidence>
<evidence type="ECO:0000256" key="3">
    <source>
        <dbReference type="ARBA" id="ARBA00023002"/>
    </source>
</evidence>
<evidence type="ECO:0000256" key="1">
    <source>
        <dbReference type="ARBA" id="ARBA00012612"/>
    </source>
</evidence>
<evidence type="ECO:0000256" key="2">
    <source>
        <dbReference type="ARBA" id="ARBA00022737"/>
    </source>
</evidence>
<reference evidence="10 11" key="1">
    <citation type="journal article" date="2017" name="Nature">
        <title>The Apostasia genome and the evolution of orchids.</title>
        <authorList>
            <person name="Zhang G.Q."/>
            <person name="Liu K.W."/>
            <person name="Li Z."/>
            <person name="Lohaus R."/>
            <person name="Hsiao Y.Y."/>
            <person name="Niu S.C."/>
            <person name="Wang J.Y."/>
            <person name="Lin Y.C."/>
            <person name="Xu Q."/>
            <person name="Chen L.J."/>
            <person name="Yoshida K."/>
            <person name="Fujiwara S."/>
            <person name="Wang Z.W."/>
            <person name="Zhang Y.Q."/>
            <person name="Mitsuda N."/>
            <person name="Wang M."/>
            <person name="Liu G.H."/>
            <person name="Pecoraro L."/>
            <person name="Huang H.X."/>
            <person name="Xiao X.J."/>
            <person name="Lin M."/>
            <person name="Wu X.Y."/>
            <person name="Wu W.L."/>
            <person name="Chen Y.Y."/>
            <person name="Chang S.B."/>
            <person name="Sakamoto S."/>
            <person name="Ohme-Takagi M."/>
            <person name="Yagi M."/>
            <person name="Zeng S.J."/>
            <person name="Shen C.Y."/>
            <person name="Yeh C.M."/>
            <person name="Luo Y.B."/>
            <person name="Tsai W.C."/>
            <person name="Van de Peer Y."/>
            <person name="Liu Z.J."/>
        </authorList>
    </citation>
    <scope>NUCLEOTIDE SEQUENCE [LARGE SCALE GENOMIC DNA]</scope>
    <source>
        <strain evidence="11">cv. Shenzhen</strain>
        <tissue evidence="10">Stem</tissue>
    </source>
</reference>
<comment type="similarity">
    <text evidence="5">Belongs to the nucleoredoxin family.</text>
</comment>
<comment type="catalytic activity">
    <reaction evidence="7">
        <text>[protein]-dithiol + NADP(+) = [protein]-disulfide + NADPH + H(+)</text>
        <dbReference type="Rhea" id="RHEA:18753"/>
        <dbReference type="Rhea" id="RHEA-COMP:10593"/>
        <dbReference type="Rhea" id="RHEA-COMP:10594"/>
        <dbReference type="ChEBI" id="CHEBI:15378"/>
        <dbReference type="ChEBI" id="CHEBI:29950"/>
        <dbReference type="ChEBI" id="CHEBI:50058"/>
        <dbReference type="ChEBI" id="CHEBI:57783"/>
        <dbReference type="ChEBI" id="CHEBI:58349"/>
        <dbReference type="EC" id="1.8.1.8"/>
    </reaction>
</comment>
<protein>
    <recommendedName>
        <fullName evidence="1">protein-disulfide reductase</fullName>
        <ecNumber evidence="1">1.8.1.8</ecNumber>
    </recommendedName>
</protein>
<keyword evidence="4" id="KW-0520">NAD</keyword>
<feature type="domain" description="Thioredoxin" evidence="9">
    <location>
        <begin position="333"/>
        <end position="493"/>
    </location>
</feature>
<dbReference type="InterPro" id="IPR052259">
    <property type="entry name" value="Nucleoredoxin-like"/>
</dbReference>
<dbReference type="PANTHER" id="PTHR13871">
    <property type="entry name" value="THIOREDOXIN"/>
    <property type="match status" value="1"/>
</dbReference>
<proteinExistence type="inferred from homology"/>
<dbReference type="PROSITE" id="PS51352">
    <property type="entry name" value="THIOREDOXIN_2"/>
    <property type="match status" value="2"/>
</dbReference>
<feature type="domain" description="Thioredoxin" evidence="9">
    <location>
        <begin position="1"/>
        <end position="179"/>
    </location>
</feature>
<feature type="compositionally biased region" description="Acidic residues" evidence="8">
    <location>
        <begin position="717"/>
        <end position="727"/>
    </location>
</feature>
<dbReference type="InterPro" id="IPR004146">
    <property type="entry name" value="DC1"/>
</dbReference>
<dbReference type="OrthoDB" id="409136at2759"/>
<evidence type="ECO:0000313" key="11">
    <source>
        <dbReference type="Proteomes" id="UP000236161"/>
    </source>
</evidence>
<dbReference type="CDD" id="cd03009">
    <property type="entry name" value="TryX_like_TryX_NRX"/>
    <property type="match status" value="2"/>
</dbReference>
<dbReference type="AlphaFoldDB" id="A0A2I0AEU1"/>
<feature type="compositionally biased region" description="Basic and acidic residues" evidence="8">
    <location>
        <begin position="12"/>
        <end position="22"/>
    </location>
</feature>
<keyword evidence="2" id="KW-0677">Repeat</keyword>
<dbReference type="GO" id="GO:0004791">
    <property type="term" value="F:thioredoxin-disulfide reductase (NADPH) activity"/>
    <property type="evidence" value="ECO:0007669"/>
    <property type="project" value="InterPro"/>
</dbReference>
<accession>A0A2I0AEU1</accession>
<evidence type="ECO:0000313" key="10">
    <source>
        <dbReference type="EMBL" id="PKA54053.1"/>
    </source>
</evidence>
<dbReference type="InterPro" id="IPR013766">
    <property type="entry name" value="Thioredoxin_domain"/>
</dbReference>
<feature type="compositionally biased region" description="Basic and acidic residues" evidence="8">
    <location>
        <begin position="728"/>
        <end position="788"/>
    </location>
</feature>
<dbReference type="SUPFAM" id="SSF57889">
    <property type="entry name" value="Cysteine-rich domain"/>
    <property type="match status" value="2"/>
</dbReference>
<dbReference type="Gene3D" id="3.40.30.10">
    <property type="entry name" value="Glutaredoxin"/>
    <property type="match status" value="3"/>
</dbReference>
<evidence type="ECO:0000256" key="4">
    <source>
        <dbReference type="ARBA" id="ARBA00023027"/>
    </source>
</evidence>
<evidence type="ECO:0000259" key="9">
    <source>
        <dbReference type="PROSITE" id="PS51352"/>
    </source>
</evidence>
<feature type="compositionally biased region" description="Acidic residues" evidence="8">
    <location>
        <begin position="834"/>
        <end position="861"/>
    </location>
</feature>
<feature type="compositionally biased region" description="Acidic residues" evidence="8">
    <location>
        <begin position="631"/>
        <end position="669"/>
    </location>
</feature>
<evidence type="ECO:0000256" key="8">
    <source>
        <dbReference type="SAM" id="MobiDB-lite"/>
    </source>
</evidence>
<dbReference type="Pfam" id="PF13905">
    <property type="entry name" value="Thioredoxin_8"/>
    <property type="match status" value="3"/>
</dbReference>
<feature type="region of interest" description="Disordered" evidence="8">
    <location>
        <begin position="629"/>
        <end position="869"/>
    </location>
</feature>
<dbReference type="InterPro" id="IPR045870">
    <property type="entry name" value="TryX_NRX_thioredoxin_dom"/>
</dbReference>
<dbReference type="PROSITE" id="PS00194">
    <property type="entry name" value="THIOREDOXIN_1"/>
    <property type="match status" value="1"/>
</dbReference>
<keyword evidence="11" id="KW-1185">Reference proteome</keyword>
<evidence type="ECO:0000256" key="5">
    <source>
        <dbReference type="ARBA" id="ARBA00025782"/>
    </source>
</evidence>
<keyword evidence="3" id="KW-0560">Oxidoreductase</keyword>
<feature type="region of interest" description="Disordered" evidence="8">
    <location>
        <begin position="1"/>
        <end position="22"/>
    </location>
</feature>
<feature type="compositionally biased region" description="Basic and acidic residues" evidence="8">
    <location>
        <begin position="810"/>
        <end position="833"/>
    </location>
</feature>
<dbReference type="EC" id="1.8.1.8" evidence="1"/>
<dbReference type="InterPro" id="IPR046349">
    <property type="entry name" value="C1-like_sf"/>
</dbReference>